<gene>
    <name evidence="1" type="ORF">CCMSSC00406_0003803</name>
</gene>
<comment type="caution">
    <text evidence="1">The sequence shown here is derived from an EMBL/GenBank/DDBJ whole genome shotgun (WGS) entry which is preliminary data.</text>
</comment>
<keyword evidence="2" id="KW-1185">Reference proteome</keyword>
<evidence type="ECO:0000313" key="1">
    <source>
        <dbReference type="EMBL" id="KAG9220704.1"/>
    </source>
</evidence>
<proteinExistence type="predicted"/>
<name>A0ACB7IT54_PLECO</name>
<dbReference type="EMBL" id="WQMT02000007">
    <property type="protein sequence ID" value="KAG9220704.1"/>
    <property type="molecule type" value="Genomic_DNA"/>
</dbReference>
<evidence type="ECO:0000313" key="2">
    <source>
        <dbReference type="Proteomes" id="UP000824881"/>
    </source>
</evidence>
<sequence>MDFDTSARSWNGNFNSQPAPYHDSHQHYNQVPAVPYYTNNSSALNHHQYYPPQQPPPHHHHHSQRHLHHHHSSLSHVPRTHAYYSQDMAAATAAHVQQRPYQPAQSPAATPYSYLPHTSPPLPPHHQQSPAEHHISVLRDSPHPEYYPSAADLYNRVQTSQQSLSSPPSPGADSASSQGGAGANHYPSSSGVPRLPPILQVEKQQVTTSATQLASATRRKNEAHFVCPVPGCGSTFTRRFNLRGHLRSHTEERPYVCEWPGCKKGFARQHDCKRHQALHSAKSQNNLCRGCKKTFSRLDALNDRGLQQDHFGGRAGPSREVFRSSQPASSPFDQDAANFFGKEGHAGPHQQLMSPQQGPAFDFSAMHSALPAAGHMQAPAPMHQHQQNQPATMNWATDFLQQPMLSGKGAEASSQAMTMTQREVQGHGPVNMGMGMGQGMSWGGGHMYRMDPMQNMMAPMPVQTHQQPDMQTDRISWDKEFQSHEQLLANPIQEIAEQLAEHQQQTQQSQHAQDDLAQIAGQLLAHVQNEQNPKFKQSQFLGLMKQLRDGEMVVKGNEMVQNDGSISVMTTDVKGKGRAVEPGGVKEPSYFPMSYNSQTVFQGQRMSPTQLTTPALAQEDENDAYFRQENEEYTRYWNNVHSGAARQAVEPSQASSWDHLQADWDAFEATHVGIKPVVNYQFQSNNPYMLGDSTRHHMMHANQSVYESVLELEAAVQRDMSNASAWYELGIKQQENEREQKALQALRRAVELDPTHLPTWLALGISHTNDSDREGTYNAIKEWIERNKEYEAVVRHWRQNTPEVAGATIHERFNQLIPCLIAMATSSPHGAVDADVQVALAVLLNTNEDYEKATDCFNAALAVRPEDWLLYNRVGATMANSGRAEEARQYYYRALELNPVYIRARFNLGIACINLRRYDEAAGHILDALALQDNDGVRDSEGLNEKRGVTSTALWDSLKTACLHMQRVDLATLCDHRDLDGFRNAFHA</sequence>
<protein>
    <submittedName>
        <fullName evidence="1">Uncharacterized protein</fullName>
    </submittedName>
</protein>
<dbReference type="Proteomes" id="UP000824881">
    <property type="component" value="Unassembled WGS sequence"/>
</dbReference>
<accession>A0ACB7IT54</accession>
<organism evidence="1 2">
    <name type="scientific">Pleurotus cornucopiae</name>
    <name type="common">Cornucopia mushroom</name>
    <dbReference type="NCBI Taxonomy" id="5321"/>
    <lineage>
        <taxon>Eukaryota</taxon>
        <taxon>Fungi</taxon>
        <taxon>Dikarya</taxon>
        <taxon>Basidiomycota</taxon>
        <taxon>Agaricomycotina</taxon>
        <taxon>Agaricomycetes</taxon>
        <taxon>Agaricomycetidae</taxon>
        <taxon>Agaricales</taxon>
        <taxon>Pleurotineae</taxon>
        <taxon>Pleurotaceae</taxon>
        <taxon>Pleurotus</taxon>
    </lineage>
</organism>
<reference evidence="1 2" key="1">
    <citation type="journal article" date="2021" name="Appl. Environ. Microbiol.">
        <title>Genetic linkage and physical mapping for an oyster mushroom Pleurotus cornucopiae and QTL analysis for the trait cap color.</title>
        <authorList>
            <person name="Zhang Y."/>
            <person name="Gao W."/>
            <person name="Sonnenberg A."/>
            <person name="Chen Q."/>
            <person name="Zhang J."/>
            <person name="Huang C."/>
        </authorList>
    </citation>
    <scope>NUCLEOTIDE SEQUENCE [LARGE SCALE GENOMIC DNA]</scope>
    <source>
        <strain evidence="1">CCMSSC00406</strain>
    </source>
</reference>